<proteinExistence type="evidence at transcript level"/>
<feature type="transmembrane region" description="Helical" evidence="9">
    <location>
        <begin position="137"/>
        <end position="156"/>
    </location>
</feature>
<sequence>MHNPSSRNVASGKNPNVHPAIVGSSSLGRAQSFHQLCSTTSGCGENMQHAACEGSVSINVAGDLAFAAHRMNKTTMEQLPYVKRTPIKKDSRLRFCTSQIWAQGSLQNLRNSGLCAKVDRGCVLSSLMKLYRRQRQIVIPFIWGILVGITMTAVLFQQHILFRGAIPWPAEGAKSLVIKDHLNTSIHIKAHIQTRGPETVSVRAIQQHLKDTNIGQMQSLSSAETENEVRLKTRIFVGVITAEKFLGSRSVAVNNTWGTQVDKVEFFAAQGTPDKYHVPVVNLEGISDNEYPPQRKMFTMLKHMCQHHVDNYEWFIRADDDVYIRVERLRQFLTQIDGDRMIYMGQPGHGVPEVREKLGLNGHNFCMGGPGVLFNRKALEALCPHIDHCMEEVVSGEEDVELGRCVTNHLHIECTHAWETLKLFYHSYQEEYTEEKPFLGNLAENDHVSRALTLHHIKVPYIMYRVHRHYTSLLLNSTIQEMSVIGKDLDRTNVVLPLDQQRFLSMEKTLVPEFKPRRLKEVKVWQSFEVDSIYSLAPARVTQDITNDMLADLKQVGETGIDEAIGHPQQQTYTYSHVSDGYLRSDPHRGTDYFLDVYFNSKQKGTPDQIRRVRLLRPAGDLEVTGIRDHKLSQREKSAYFFVIVPVERSQSSVFESFMRNHYESTFLSPHINKKVVLVAVPYQLTNDKSGQTWASSPSAEDVVKWYKIKYPDAHILTATPQDGADISVTDNAYAKGLVVAERFLSDVGAVDAPSYAFLTSSNISLSVKVVTSCLHRTSSQTAVDSDNYNFLDYKVGKAPHTSSSLLYQPVPFRVFPSAPVMSWDNTNSANGLPQSSLTSSVGFWDQSVATGEDCNRLVAPLCGQLNQFLPSAKDAIAQQNSTVTTAVTFRDILFQRIYAGALRVFRVPDRAFVNVPRR</sequence>
<dbReference type="InterPro" id="IPR008428">
    <property type="entry name" value="Chond_GalNAc"/>
</dbReference>
<organism evidence="11">
    <name type="scientific">Phallusia mammillata</name>
    <dbReference type="NCBI Taxonomy" id="59560"/>
    <lineage>
        <taxon>Eukaryota</taxon>
        <taxon>Metazoa</taxon>
        <taxon>Chordata</taxon>
        <taxon>Tunicata</taxon>
        <taxon>Ascidiacea</taxon>
        <taxon>Phlebobranchia</taxon>
        <taxon>Ascidiidae</taxon>
        <taxon>Phallusia</taxon>
    </lineage>
</organism>
<evidence type="ECO:0000256" key="6">
    <source>
        <dbReference type="ARBA" id="ARBA00022989"/>
    </source>
</evidence>
<evidence type="ECO:0000256" key="8">
    <source>
        <dbReference type="ARBA" id="ARBA00023136"/>
    </source>
</evidence>
<dbReference type="Pfam" id="PF05679">
    <property type="entry name" value="CHGN"/>
    <property type="match status" value="1"/>
</dbReference>
<evidence type="ECO:0000256" key="9">
    <source>
        <dbReference type="RuleBase" id="RU364016"/>
    </source>
</evidence>
<evidence type="ECO:0000256" key="1">
    <source>
        <dbReference type="ARBA" id="ARBA00004447"/>
    </source>
</evidence>
<keyword evidence="4 9" id="KW-0812">Transmembrane</keyword>
<evidence type="ECO:0000256" key="7">
    <source>
        <dbReference type="ARBA" id="ARBA00023034"/>
    </source>
</evidence>
<keyword evidence="3 9" id="KW-0808">Transferase</keyword>
<keyword evidence="6 9" id="KW-1133">Transmembrane helix</keyword>
<dbReference type="EMBL" id="LR783946">
    <property type="protein sequence ID" value="CAB3230901.1"/>
    <property type="molecule type" value="mRNA"/>
</dbReference>
<feature type="region of interest" description="Disordered" evidence="10">
    <location>
        <begin position="1"/>
        <end position="23"/>
    </location>
</feature>
<dbReference type="PANTHER" id="PTHR12369">
    <property type="entry name" value="CHONDROITIN SYNTHASE"/>
    <property type="match status" value="1"/>
</dbReference>
<dbReference type="PANTHER" id="PTHR12369:SF17">
    <property type="entry name" value="CHONDROITIN SULFATE SYNTHASE 1-LIKE"/>
    <property type="match status" value="1"/>
</dbReference>
<reference evidence="11" key="1">
    <citation type="submission" date="2020-04" db="EMBL/GenBank/DDBJ databases">
        <authorList>
            <person name="Neveu A P."/>
        </authorList>
    </citation>
    <scope>NUCLEOTIDE SEQUENCE</scope>
    <source>
        <tissue evidence="11">Whole embryo</tissue>
    </source>
</reference>
<dbReference type="AlphaFoldDB" id="A0A6F9D9Z4"/>
<gene>
    <name evidence="11" type="primary">Chsy1-001</name>
</gene>
<dbReference type="EC" id="2.4.1.-" evidence="9"/>
<feature type="compositionally biased region" description="Polar residues" evidence="10">
    <location>
        <begin position="1"/>
        <end position="14"/>
    </location>
</feature>
<comment type="similarity">
    <text evidence="2 9">Belongs to the chondroitin N-acetylgalactosaminyltransferase family.</text>
</comment>
<name>A0A6F9D9Z4_9ASCI</name>
<accession>A0A6F9D9Z4</accession>
<comment type="subcellular location">
    <subcellularLocation>
        <location evidence="1 9">Golgi apparatus</location>
        <location evidence="1 9">Golgi stack membrane</location>
        <topology evidence="1 9">Single-pass type II membrane protein</topology>
    </subcellularLocation>
</comment>
<dbReference type="GO" id="GO:0047238">
    <property type="term" value="F:glucuronosyl-N-acetylgalactosaminyl-proteoglycan 4-beta-N-acetylgalactosaminyltransferase activity"/>
    <property type="evidence" value="ECO:0007669"/>
    <property type="project" value="TreeGrafter"/>
</dbReference>
<dbReference type="InterPro" id="IPR051227">
    <property type="entry name" value="CS_glycosyltransferase"/>
</dbReference>
<protein>
    <recommendedName>
        <fullName evidence="9">Hexosyltransferase</fullName>
        <ecNumber evidence="9">2.4.1.-</ecNumber>
    </recommendedName>
</protein>
<evidence type="ECO:0000256" key="5">
    <source>
        <dbReference type="ARBA" id="ARBA00022968"/>
    </source>
</evidence>
<keyword evidence="8 9" id="KW-0472">Membrane</keyword>
<keyword evidence="7 9" id="KW-0333">Golgi apparatus</keyword>
<evidence type="ECO:0000256" key="10">
    <source>
        <dbReference type="SAM" id="MobiDB-lite"/>
    </source>
</evidence>
<dbReference type="Gene3D" id="3.90.550.50">
    <property type="match status" value="1"/>
</dbReference>
<dbReference type="GO" id="GO:0032580">
    <property type="term" value="C:Golgi cisterna membrane"/>
    <property type="evidence" value="ECO:0007669"/>
    <property type="project" value="UniProtKB-SubCell"/>
</dbReference>
<evidence type="ECO:0000256" key="4">
    <source>
        <dbReference type="ARBA" id="ARBA00022692"/>
    </source>
</evidence>
<evidence type="ECO:0000256" key="3">
    <source>
        <dbReference type="ARBA" id="ARBA00022679"/>
    </source>
</evidence>
<evidence type="ECO:0000313" key="11">
    <source>
        <dbReference type="EMBL" id="CAB3230901.1"/>
    </source>
</evidence>
<evidence type="ECO:0000256" key="2">
    <source>
        <dbReference type="ARBA" id="ARBA00009239"/>
    </source>
</evidence>
<keyword evidence="5 9" id="KW-0735">Signal-anchor</keyword>